<keyword evidence="3" id="KW-1185">Reference proteome</keyword>
<dbReference type="Proteomes" id="UP000588051">
    <property type="component" value="Unassembled WGS sequence"/>
</dbReference>
<dbReference type="PANTHER" id="PTHR33361">
    <property type="entry name" value="GLR0591 PROTEIN"/>
    <property type="match status" value="1"/>
</dbReference>
<dbReference type="EMBL" id="JABXYJ010000013">
    <property type="protein sequence ID" value="NVO79322.1"/>
    <property type="molecule type" value="Genomic_DNA"/>
</dbReference>
<dbReference type="PANTHER" id="PTHR33361:SF15">
    <property type="entry name" value="DUF885 FAMILY LIPOPROTEIN"/>
    <property type="match status" value="1"/>
</dbReference>
<name>A0A850QFQ2_9BURK</name>
<evidence type="ECO:0000313" key="3">
    <source>
        <dbReference type="Proteomes" id="UP000588051"/>
    </source>
</evidence>
<feature type="signal peptide" evidence="1">
    <location>
        <begin position="1"/>
        <end position="27"/>
    </location>
</feature>
<comment type="caution">
    <text evidence="2">The sequence shown here is derived from an EMBL/GenBank/DDBJ whole genome shotgun (WGS) entry which is preliminary data.</text>
</comment>
<sequence length="600" mass="68328">MQKHGFRLLLASLMAGLLPAASLPAYSAVTPAASALAADQHQADLDFQKIKATFLKELWRQDPDLAMSAGHFAQADRLALPGQRERDAYVAFAERWLQRLQQVDATRLPPREQTDLVLMQNYLNGTRWYLTRFREFSWNPSQHNIAGGFDAILNTDYAPNIQRIRAAIRRLQQVPAYYAAARASISQPTPEHTRLGIRQSSGAVSVLAALESAAAEQKLSHAEQTALTTGLRQARTAIQEYVQFLENTEQSMNPATARSFRIGCALYEEKFKADIQSGLTAEQMYQRALVAKQAAHDNMEKLADQLWDKTMGDTAKPADRVQKIAMMIDKLSEQHVPAKELYPEIRRQLPVLERWIREHDLLSLDAEKPLVVRETPEYERGVTVASIEAPGIFRPNDKTYYNVTPLDGQTPEQIESTLREYNRWVLQILNIHEAIPGHYTQLQYANQYPSVIKTLFGSGAMIEGWAVYSERMMLESGYGDQAPEMWLMYYKWNLRTICNTILDYSVHVLGMSEAEAKDLLMHQAFQTKAEADGKWLRVQYSSVQLASYFSGYSEIMAFRDELKQQQGAQFKLKRFHEQFLSYGSTPVSMIRNMMLNDKSH</sequence>
<evidence type="ECO:0000256" key="1">
    <source>
        <dbReference type="SAM" id="SignalP"/>
    </source>
</evidence>
<reference evidence="2 3" key="1">
    <citation type="submission" date="2020-06" db="EMBL/GenBank/DDBJ databases">
        <authorList>
            <person name="Qiu C."/>
            <person name="Liu Z."/>
        </authorList>
    </citation>
    <scope>NUCLEOTIDE SEQUENCE [LARGE SCALE GENOMIC DNA]</scope>
    <source>
        <strain evidence="2 3">EM 1</strain>
    </source>
</reference>
<organism evidence="2 3">
    <name type="scientific">Undibacterium oligocarboniphilum</name>
    <dbReference type="NCBI Taxonomy" id="666702"/>
    <lineage>
        <taxon>Bacteria</taxon>
        <taxon>Pseudomonadati</taxon>
        <taxon>Pseudomonadota</taxon>
        <taxon>Betaproteobacteria</taxon>
        <taxon>Burkholderiales</taxon>
        <taxon>Oxalobacteraceae</taxon>
        <taxon>Undibacterium</taxon>
    </lineage>
</organism>
<protein>
    <submittedName>
        <fullName evidence="2">DUF885 domain-containing protein</fullName>
    </submittedName>
</protein>
<dbReference type="Pfam" id="PF05960">
    <property type="entry name" value="DUF885"/>
    <property type="match status" value="1"/>
</dbReference>
<proteinExistence type="predicted"/>
<dbReference type="AlphaFoldDB" id="A0A850QFQ2"/>
<keyword evidence="1" id="KW-0732">Signal</keyword>
<feature type="chain" id="PRO_5032830120" evidence="1">
    <location>
        <begin position="28"/>
        <end position="600"/>
    </location>
</feature>
<dbReference type="RefSeq" id="WP_176804887.1">
    <property type="nucleotide sequence ID" value="NZ_JABXYJ010000013.1"/>
</dbReference>
<gene>
    <name evidence="2" type="ORF">HV832_16000</name>
</gene>
<evidence type="ECO:0000313" key="2">
    <source>
        <dbReference type="EMBL" id="NVO79322.1"/>
    </source>
</evidence>
<dbReference type="InterPro" id="IPR010281">
    <property type="entry name" value="DUF885"/>
</dbReference>
<accession>A0A850QFQ2</accession>